<keyword evidence="2" id="KW-1185">Reference proteome</keyword>
<sequence length="178" mass="20800">KKNLLVKFVNHYKRKFLPEGLFMFTILSKTKNTSNKTGEFLLTQSRQYLLSLLTSLDNQIDKRLSRTFFDLFMAILVFRNQKMGLLLSELGAYICGFAHAPAGTKRISNLLRSKKWESKLVDNFLFSKAKERIRDLQARGLRPLLLWDDSRIEKPESWRPTLGLWRAYVVWKAVRGSV</sequence>
<name>A0ABW5JDD1_9BACT</name>
<proteinExistence type="predicted"/>
<feature type="non-terminal residue" evidence="1">
    <location>
        <position position="1"/>
    </location>
</feature>
<protein>
    <recommendedName>
        <fullName evidence="3">Maturase K</fullName>
    </recommendedName>
</protein>
<evidence type="ECO:0008006" key="3">
    <source>
        <dbReference type="Google" id="ProtNLM"/>
    </source>
</evidence>
<dbReference type="EMBL" id="JBHULC010000031">
    <property type="protein sequence ID" value="MFD2523264.1"/>
    <property type="molecule type" value="Genomic_DNA"/>
</dbReference>
<evidence type="ECO:0000313" key="2">
    <source>
        <dbReference type="Proteomes" id="UP001597510"/>
    </source>
</evidence>
<accession>A0ABW5JDD1</accession>
<reference evidence="2" key="1">
    <citation type="journal article" date="2019" name="Int. J. Syst. Evol. Microbiol.">
        <title>The Global Catalogue of Microorganisms (GCM) 10K type strain sequencing project: providing services to taxonomists for standard genome sequencing and annotation.</title>
        <authorList>
            <consortium name="The Broad Institute Genomics Platform"/>
            <consortium name="The Broad Institute Genome Sequencing Center for Infectious Disease"/>
            <person name="Wu L."/>
            <person name="Ma J."/>
        </authorList>
    </citation>
    <scope>NUCLEOTIDE SEQUENCE [LARGE SCALE GENOMIC DNA]</scope>
    <source>
        <strain evidence="2">KCTC 52344</strain>
    </source>
</reference>
<organism evidence="1 2">
    <name type="scientific">Emticicia soli</name>
    <dbReference type="NCBI Taxonomy" id="2027878"/>
    <lineage>
        <taxon>Bacteria</taxon>
        <taxon>Pseudomonadati</taxon>
        <taxon>Bacteroidota</taxon>
        <taxon>Cytophagia</taxon>
        <taxon>Cytophagales</taxon>
        <taxon>Leadbetterellaceae</taxon>
        <taxon>Emticicia</taxon>
    </lineage>
</organism>
<dbReference type="Proteomes" id="UP001597510">
    <property type="component" value="Unassembled WGS sequence"/>
</dbReference>
<evidence type="ECO:0000313" key="1">
    <source>
        <dbReference type="EMBL" id="MFD2523264.1"/>
    </source>
</evidence>
<gene>
    <name evidence="1" type="ORF">ACFSR2_20365</name>
</gene>
<comment type="caution">
    <text evidence="1">The sequence shown here is derived from an EMBL/GenBank/DDBJ whole genome shotgun (WGS) entry which is preliminary data.</text>
</comment>